<gene>
    <name evidence="1" type="ORF">B9Q04_19410</name>
</gene>
<accession>A0A2R6C0P9</accession>
<reference evidence="1 2" key="1">
    <citation type="submission" date="2017-04" db="EMBL/GenBank/DDBJ databases">
        <title>Novel microbial lineages endemic to geothermal iron-oxide mats fill important gaps in the evolutionary history of Archaea.</title>
        <authorList>
            <person name="Jay Z.J."/>
            <person name="Beam J.P."/>
            <person name="Dlakic M."/>
            <person name="Rusch D.B."/>
            <person name="Kozubal M.A."/>
            <person name="Inskeep W.P."/>
        </authorList>
    </citation>
    <scope>NUCLEOTIDE SEQUENCE [LARGE SCALE GENOMIC DNA]</scope>
    <source>
        <strain evidence="1">BE_D</strain>
    </source>
</reference>
<evidence type="ECO:0000313" key="2">
    <source>
        <dbReference type="Proteomes" id="UP000242015"/>
    </source>
</evidence>
<dbReference type="Proteomes" id="UP000242015">
    <property type="component" value="Unassembled WGS sequence"/>
</dbReference>
<protein>
    <submittedName>
        <fullName evidence="1">Uncharacterized protein</fullName>
    </submittedName>
</protein>
<dbReference type="EMBL" id="NEXF01000705">
    <property type="protein sequence ID" value="PSO04479.1"/>
    <property type="molecule type" value="Genomic_DNA"/>
</dbReference>
<name>A0A2R6C0P9_9ARCH</name>
<evidence type="ECO:0000313" key="1">
    <source>
        <dbReference type="EMBL" id="PSO04479.1"/>
    </source>
</evidence>
<organism evidence="1 2">
    <name type="scientific">Candidatus Marsarchaeota G2 archaeon BE_D</name>
    <dbReference type="NCBI Taxonomy" id="1978158"/>
    <lineage>
        <taxon>Archaea</taxon>
        <taxon>Candidatus Marsarchaeota</taxon>
        <taxon>Candidatus Marsarchaeota group 2</taxon>
    </lineage>
</organism>
<sequence>MKSPVILYATRWMDTPVMSQADIQLVWADKQAFMETIHGVNEKQLALILHSPGGQIEAVKAIVEYLREKFDNSYSTRCRYVRGHSLSTLIGYTNHG</sequence>
<comment type="caution">
    <text evidence="1">The sequence shown here is derived from an EMBL/GenBank/DDBJ whole genome shotgun (WGS) entry which is preliminary data.</text>
</comment>
<proteinExistence type="predicted"/>
<dbReference type="AlphaFoldDB" id="A0A2R6C0P9"/>